<evidence type="ECO:0000256" key="1">
    <source>
        <dbReference type="ARBA" id="ARBA00023125"/>
    </source>
</evidence>
<dbReference type="PANTHER" id="PTHR30349">
    <property type="entry name" value="PHAGE INTEGRASE-RELATED"/>
    <property type="match status" value="1"/>
</dbReference>
<evidence type="ECO:0000313" key="5">
    <source>
        <dbReference type="Proteomes" id="UP000766986"/>
    </source>
</evidence>
<dbReference type="RefSeq" id="WP_205094845.1">
    <property type="nucleotide sequence ID" value="NZ_JACLYZ010000006.1"/>
</dbReference>
<feature type="domain" description="Phage integrase SAM-like" evidence="3">
    <location>
        <begin position="102"/>
        <end position="191"/>
    </location>
</feature>
<dbReference type="PANTHER" id="PTHR30349:SF64">
    <property type="entry name" value="PROPHAGE INTEGRASE INTD-RELATED"/>
    <property type="match status" value="1"/>
</dbReference>
<dbReference type="Gene3D" id="1.10.443.10">
    <property type="entry name" value="Intergrase catalytic core"/>
    <property type="match status" value="1"/>
</dbReference>
<name>A0ABS2DY66_9BACT</name>
<dbReference type="Pfam" id="PF13102">
    <property type="entry name" value="Phage_int_SAM_5"/>
    <property type="match status" value="1"/>
</dbReference>
<evidence type="ECO:0000313" key="4">
    <source>
        <dbReference type="EMBL" id="MBM6734408.1"/>
    </source>
</evidence>
<comment type="caution">
    <text evidence="4">The sequence shown here is derived from an EMBL/GenBank/DDBJ whole genome shotgun (WGS) entry which is preliminary data.</text>
</comment>
<protein>
    <submittedName>
        <fullName evidence="4">Site-specific integrase</fullName>
    </submittedName>
</protein>
<sequence length="441" mass="51030">MATFKAEVYAHQKKSDGTYNIKIRVTHNRQKRYLATTYYVTKEDLTRALKLKNQKYIDLTDQLVKKYRNICDRAGERLKDMTVDQVVDLITSDTGEHFDLDIVDYARKYIQKLRDSGHNGNANSYEVAINNLVKFVGRDKISIHEVTSRFIEDWIRWIALQPAGTNRKKGERAQSLYPSQLRAIHNRAKAEFNDEDMGVIRIPYSPFKKVKLPKIPVTRKRALDVVTMRKLAELPYTEIMQPGKNRFNLAKDVFLLSFALVGMNAVDLYYCTDCKNGRITYQRTKTKNRRADGAEISIKIEPEIQALVDKYRDPAGERVFGFYHWYSRMDSFSAALNYGLKKIGKIIGVDDLEFYAARHSWATIANNEAGVDKYTVHTSLNHVDETMRVTDIYIKKSWDFIDKANRKVLDTVKLNIGSVDEPVYLPKQKRILPKQTSESDL</sequence>
<dbReference type="Gene3D" id="1.10.150.130">
    <property type="match status" value="1"/>
</dbReference>
<dbReference type="InterPro" id="IPR050090">
    <property type="entry name" value="Tyrosine_recombinase_XerCD"/>
</dbReference>
<accession>A0ABS2DY66</accession>
<dbReference type="InterPro" id="IPR025269">
    <property type="entry name" value="SAM-like_dom"/>
</dbReference>
<keyword evidence="5" id="KW-1185">Reference proteome</keyword>
<gene>
    <name evidence="4" type="ORF">H7U35_04080</name>
</gene>
<dbReference type="InterPro" id="IPR013762">
    <property type="entry name" value="Integrase-like_cat_sf"/>
</dbReference>
<keyword evidence="1" id="KW-0238">DNA-binding</keyword>
<evidence type="ECO:0000256" key="2">
    <source>
        <dbReference type="ARBA" id="ARBA00023172"/>
    </source>
</evidence>
<dbReference type="InterPro" id="IPR010998">
    <property type="entry name" value="Integrase_recombinase_N"/>
</dbReference>
<keyword evidence="2" id="KW-0233">DNA recombination</keyword>
<organism evidence="4 5">
    <name type="scientific">Mediterranea massiliensis</name>
    <dbReference type="NCBI Taxonomy" id="1841865"/>
    <lineage>
        <taxon>Bacteria</taxon>
        <taxon>Pseudomonadati</taxon>
        <taxon>Bacteroidota</taxon>
        <taxon>Bacteroidia</taxon>
        <taxon>Bacteroidales</taxon>
        <taxon>Bacteroidaceae</taxon>
        <taxon>Mediterranea</taxon>
    </lineage>
</organism>
<dbReference type="Proteomes" id="UP000766986">
    <property type="component" value="Unassembled WGS sequence"/>
</dbReference>
<proteinExistence type="predicted"/>
<dbReference type="InterPro" id="IPR011010">
    <property type="entry name" value="DNA_brk_join_enz"/>
</dbReference>
<dbReference type="SUPFAM" id="SSF56349">
    <property type="entry name" value="DNA breaking-rejoining enzymes"/>
    <property type="match status" value="1"/>
</dbReference>
<reference evidence="4 5" key="1">
    <citation type="journal article" date="2021" name="Sci. Rep.">
        <title>The distribution of antibiotic resistance genes in chicken gut microbiota commensals.</title>
        <authorList>
            <person name="Juricova H."/>
            <person name="Matiasovicova J."/>
            <person name="Kubasova T."/>
            <person name="Cejkova D."/>
            <person name="Rychlik I."/>
        </authorList>
    </citation>
    <scope>NUCLEOTIDE SEQUENCE [LARGE SCALE GENOMIC DNA]</scope>
    <source>
        <strain evidence="4 5">An772</strain>
    </source>
</reference>
<dbReference type="EMBL" id="JACLYZ010000006">
    <property type="protein sequence ID" value="MBM6734408.1"/>
    <property type="molecule type" value="Genomic_DNA"/>
</dbReference>
<evidence type="ECO:0000259" key="3">
    <source>
        <dbReference type="Pfam" id="PF13102"/>
    </source>
</evidence>